<dbReference type="InterPro" id="IPR000595">
    <property type="entry name" value="cNMP-bd_dom"/>
</dbReference>
<feature type="compositionally biased region" description="Basic and acidic residues" evidence="4">
    <location>
        <begin position="13"/>
        <end position="24"/>
    </location>
</feature>
<dbReference type="SUPFAM" id="SSF51905">
    <property type="entry name" value="FAD/NAD(P)-binding domain"/>
    <property type="match status" value="1"/>
</dbReference>
<dbReference type="Pfam" id="PF00027">
    <property type="entry name" value="cNMP_binding"/>
    <property type="match status" value="1"/>
</dbReference>
<protein>
    <recommendedName>
        <fullName evidence="1">Thioredoxin reductase</fullName>
    </recommendedName>
</protein>
<name>A0A933W0M8_RHOPL</name>
<dbReference type="InterPro" id="IPR023753">
    <property type="entry name" value="FAD/NAD-binding_dom"/>
</dbReference>
<dbReference type="PRINTS" id="PR00368">
    <property type="entry name" value="FADPNR"/>
</dbReference>
<dbReference type="CDD" id="cd00038">
    <property type="entry name" value="CAP_ED"/>
    <property type="match status" value="1"/>
</dbReference>
<dbReference type="Proteomes" id="UP000782519">
    <property type="component" value="Unassembled WGS sequence"/>
</dbReference>
<dbReference type="InterPro" id="IPR014710">
    <property type="entry name" value="RmlC-like_jellyroll"/>
</dbReference>
<proteinExistence type="predicted"/>
<evidence type="ECO:0000313" key="7">
    <source>
        <dbReference type="Proteomes" id="UP000782519"/>
    </source>
</evidence>
<comment type="caution">
    <text evidence="6">The sequence shown here is derived from an EMBL/GenBank/DDBJ whole genome shotgun (WGS) entry which is preliminary data.</text>
</comment>
<dbReference type="InterPro" id="IPR050097">
    <property type="entry name" value="Ferredoxin-NADP_redctase_2"/>
</dbReference>
<dbReference type="SMART" id="SM00100">
    <property type="entry name" value="cNMP"/>
    <property type="match status" value="1"/>
</dbReference>
<dbReference type="PROSITE" id="PS50042">
    <property type="entry name" value="CNMP_BINDING_3"/>
    <property type="match status" value="1"/>
</dbReference>
<keyword evidence="3" id="KW-0560">Oxidoreductase</keyword>
<dbReference type="InterPro" id="IPR018490">
    <property type="entry name" value="cNMP-bd_dom_sf"/>
</dbReference>
<evidence type="ECO:0000256" key="4">
    <source>
        <dbReference type="SAM" id="MobiDB-lite"/>
    </source>
</evidence>
<dbReference type="GO" id="GO:0016491">
    <property type="term" value="F:oxidoreductase activity"/>
    <property type="evidence" value="ECO:0007669"/>
    <property type="project" value="UniProtKB-KW"/>
</dbReference>
<gene>
    <name evidence="6" type="ORF">HZA66_03495</name>
</gene>
<feature type="domain" description="Cyclic nucleotide-binding" evidence="5">
    <location>
        <begin position="24"/>
        <end position="144"/>
    </location>
</feature>
<evidence type="ECO:0000256" key="2">
    <source>
        <dbReference type="ARBA" id="ARBA00022630"/>
    </source>
</evidence>
<organism evidence="6 7">
    <name type="scientific">Rhodopseudomonas palustris</name>
    <dbReference type="NCBI Taxonomy" id="1076"/>
    <lineage>
        <taxon>Bacteria</taxon>
        <taxon>Pseudomonadati</taxon>
        <taxon>Pseudomonadota</taxon>
        <taxon>Alphaproteobacteria</taxon>
        <taxon>Hyphomicrobiales</taxon>
        <taxon>Nitrobacteraceae</taxon>
        <taxon>Rhodopseudomonas</taxon>
    </lineage>
</organism>
<dbReference type="AlphaFoldDB" id="A0A933W0M8"/>
<dbReference type="Pfam" id="PF07992">
    <property type="entry name" value="Pyr_redox_2"/>
    <property type="match status" value="1"/>
</dbReference>
<evidence type="ECO:0000256" key="3">
    <source>
        <dbReference type="ARBA" id="ARBA00023002"/>
    </source>
</evidence>
<dbReference type="PRINTS" id="PR00469">
    <property type="entry name" value="PNDRDTASEII"/>
</dbReference>
<evidence type="ECO:0000313" key="6">
    <source>
        <dbReference type="EMBL" id="MBI5128483.1"/>
    </source>
</evidence>
<evidence type="ECO:0000259" key="5">
    <source>
        <dbReference type="PROSITE" id="PS50042"/>
    </source>
</evidence>
<keyword evidence="2" id="KW-0285">Flavoprotein</keyword>
<dbReference type="InterPro" id="IPR036188">
    <property type="entry name" value="FAD/NAD-bd_sf"/>
</dbReference>
<dbReference type="Gene3D" id="3.50.50.60">
    <property type="entry name" value="FAD/NAD(P)-binding domain"/>
    <property type="match status" value="2"/>
</dbReference>
<dbReference type="SUPFAM" id="SSF51206">
    <property type="entry name" value="cAMP-binding domain-like"/>
    <property type="match status" value="1"/>
</dbReference>
<dbReference type="EMBL" id="JACRJB010000010">
    <property type="protein sequence ID" value="MBI5128483.1"/>
    <property type="molecule type" value="Genomic_DNA"/>
</dbReference>
<reference evidence="6" key="1">
    <citation type="submission" date="2020-07" db="EMBL/GenBank/DDBJ databases">
        <title>Huge and variable diversity of episymbiotic CPR bacteria and DPANN archaea in groundwater ecosystems.</title>
        <authorList>
            <person name="He C.Y."/>
            <person name="Keren R."/>
            <person name="Whittaker M."/>
            <person name="Farag I.F."/>
            <person name="Doudna J."/>
            <person name="Cate J.H.D."/>
            <person name="Banfield J.F."/>
        </authorList>
    </citation>
    <scope>NUCLEOTIDE SEQUENCE</scope>
    <source>
        <strain evidence="6">NC_groundwater_1818_Pr3_B-0.1um_66_35</strain>
    </source>
</reference>
<accession>A0A933W0M8</accession>
<dbReference type="PANTHER" id="PTHR48105">
    <property type="entry name" value="THIOREDOXIN REDUCTASE 1-RELATED-RELATED"/>
    <property type="match status" value="1"/>
</dbReference>
<feature type="region of interest" description="Disordered" evidence="4">
    <location>
        <begin position="1"/>
        <end position="28"/>
    </location>
</feature>
<sequence>MTGGEAEGSGLDDGARANPRHDQTFPELTPAEIERMCRFGEVRRFVDGEMLFETGKPGPGMFVVLSGHVAVTQRDGLGRVTPVVDQGPGQFLGEISQLAGRVSLVDGHAEGDVQCLQIPPDRLRALLVAEADLGERIMRALILRRVNLLQGGVGGPVLIGSALSSDAVRLMGFLTRNGLPHHLLDPAVDRDAADLIARYSPSPRDLPLVVTPDGKVLRNPGESELARAVGMIGQLDSSKVYDVAIVGSGPAGLSTAVYAASEGLSVAVCDQRAFGGQAGASARIENYLGFPTGISGHALTARAFNQAQKFGADILIPIEVKSLECGRDDGLFALALDDGEELRARAIVVASGARYRRPDIDGLPKFEGRGVYYWASPIEARLCKDQEVILVGGGNSAGQAAVFLSTHAARVHMVIRGGGLAASMSRYLIERIESTPNIELVFNTEVVTLDGASEGGLERVTLRSRLSGEDWTINVRNLFLFVGADPATGWLDGCGVTLDRAGFVLTGAPAENGRRPTQALETSVPGVFAVGDVRSGSVKRVGGAIGEGAQVVAALHGYLADALG</sequence>
<dbReference type="Gene3D" id="2.60.120.10">
    <property type="entry name" value="Jelly Rolls"/>
    <property type="match status" value="1"/>
</dbReference>
<evidence type="ECO:0000256" key="1">
    <source>
        <dbReference type="ARBA" id="ARBA00018719"/>
    </source>
</evidence>